<dbReference type="PANTHER" id="PTHR14614">
    <property type="entry name" value="HEPATOCELLULAR CARCINOMA-ASSOCIATED ANTIGEN"/>
    <property type="match status" value="1"/>
</dbReference>
<organism evidence="5 6">
    <name type="scientific">Candida theae</name>
    <dbReference type="NCBI Taxonomy" id="1198502"/>
    <lineage>
        <taxon>Eukaryota</taxon>
        <taxon>Fungi</taxon>
        <taxon>Dikarya</taxon>
        <taxon>Ascomycota</taxon>
        <taxon>Saccharomycotina</taxon>
        <taxon>Pichiomycetes</taxon>
        <taxon>Debaryomycetaceae</taxon>
        <taxon>Candida/Lodderomyces clade</taxon>
        <taxon>Candida</taxon>
    </lineage>
</organism>
<dbReference type="EMBL" id="JAIHNG010000161">
    <property type="protein sequence ID" value="KAI5949979.1"/>
    <property type="molecule type" value="Genomic_DNA"/>
</dbReference>
<dbReference type="GeneID" id="76152533"/>
<accession>A0AAD5BBL0</accession>
<evidence type="ECO:0000256" key="1">
    <source>
        <dbReference type="ARBA" id="ARBA00022603"/>
    </source>
</evidence>
<dbReference type="AlphaFoldDB" id="A0AAD5BBL0"/>
<sequence length="276" mass="30902">MTNAHFVSQLIELTDDNLDEHIFELYSESSPPDNLGFVNKRSDEIAITIPDCNIDLTVRQSISQLSSKHTNSTTGYICWNTSVHMVDWLFSPTCPFKLFKSQVLLELGTGVGGICASTLSKQVGHYIATDQKHILKLLKENIITNVSSFQSSTLPSSSENSKVKIDVIEFDWEETEVGCFNLAMLETRQVDVVLACDTIYNEYLVGPFINALQSLLHGDSCALVAIQLRDSITMERFVSELVHADGLRTYVVPLTLLNEGLRRGFHIYYVSKDSKL</sequence>
<evidence type="ECO:0000256" key="3">
    <source>
        <dbReference type="ARBA" id="ARBA00038458"/>
    </source>
</evidence>
<keyword evidence="1" id="KW-0489">Methyltransferase</keyword>
<dbReference type="PANTHER" id="PTHR14614:SF109">
    <property type="entry name" value="RIBOSOMAL LYSINE N-METHYLTRANSFERASE 5"/>
    <property type="match status" value="1"/>
</dbReference>
<keyword evidence="2" id="KW-0949">S-adenosyl-L-methionine</keyword>
<dbReference type="Proteomes" id="UP001204833">
    <property type="component" value="Unassembled WGS sequence"/>
</dbReference>
<dbReference type="RefSeq" id="XP_051607026.1">
    <property type="nucleotide sequence ID" value="XM_051754004.1"/>
</dbReference>
<comment type="similarity">
    <text evidence="3">Belongs to the class I-like SAM-binding methyltransferase superfamily. RKM5 family.</text>
</comment>
<dbReference type="GO" id="GO:0008757">
    <property type="term" value="F:S-adenosylmethionine-dependent methyltransferase activity"/>
    <property type="evidence" value="ECO:0007669"/>
    <property type="project" value="UniProtKB-ARBA"/>
</dbReference>
<keyword evidence="6" id="KW-1185">Reference proteome</keyword>
<dbReference type="SUPFAM" id="SSF53335">
    <property type="entry name" value="S-adenosyl-L-methionine-dependent methyltransferases"/>
    <property type="match status" value="1"/>
</dbReference>
<comment type="caution">
    <text evidence="5">The sequence shown here is derived from an EMBL/GenBank/DDBJ whole genome shotgun (WGS) entry which is preliminary data.</text>
</comment>
<dbReference type="GO" id="GO:0032991">
    <property type="term" value="C:protein-containing complex"/>
    <property type="evidence" value="ECO:0007669"/>
    <property type="project" value="TreeGrafter"/>
</dbReference>
<proteinExistence type="inferred from homology"/>
<name>A0AAD5BBL0_9ASCO</name>
<evidence type="ECO:0000256" key="4">
    <source>
        <dbReference type="ARBA" id="ARBA00039932"/>
    </source>
</evidence>
<evidence type="ECO:0000313" key="6">
    <source>
        <dbReference type="Proteomes" id="UP001204833"/>
    </source>
</evidence>
<gene>
    <name evidence="5" type="ORF">KGF57_004489</name>
</gene>
<reference evidence="5 6" key="1">
    <citation type="journal article" date="2022" name="DNA Res.">
        <title>Genome analysis of five recently described species of the CUG-Ser clade uncovers Candida theae as a new hybrid lineage with pathogenic potential in the Candida parapsilosis species complex.</title>
        <authorList>
            <person name="Mixao V."/>
            <person name="Del Olmo V."/>
            <person name="Hegedusova E."/>
            <person name="Saus E."/>
            <person name="Pryszcz L."/>
            <person name="Cillingova A."/>
            <person name="Nosek J."/>
            <person name="Gabaldon T."/>
        </authorList>
    </citation>
    <scope>NUCLEOTIDE SEQUENCE [LARGE SCALE GENOMIC DNA]</scope>
    <source>
        <strain evidence="5 6">CBS 12239</strain>
    </source>
</reference>
<evidence type="ECO:0000256" key="2">
    <source>
        <dbReference type="ARBA" id="ARBA00022691"/>
    </source>
</evidence>
<protein>
    <recommendedName>
        <fullName evidence="4">Ribosomal lysine N-methyltransferase 5</fullName>
    </recommendedName>
</protein>
<keyword evidence="1" id="KW-0808">Transferase</keyword>
<dbReference type="Gene3D" id="3.40.50.150">
    <property type="entry name" value="Vaccinia Virus protein VP39"/>
    <property type="match status" value="1"/>
</dbReference>
<dbReference type="InterPro" id="IPR029063">
    <property type="entry name" value="SAM-dependent_MTases_sf"/>
</dbReference>
<dbReference type="Pfam" id="PF10294">
    <property type="entry name" value="Methyltransf_16"/>
    <property type="match status" value="1"/>
</dbReference>
<evidence type="ECO:0000313" key="5">
    <source>
        <dbReference type="EMBL" id="KAI5949979.1"/>
    </source>
</evidence>
<dbReference type="GO" id="GO:0005829">
    <property type="term" value="C:cytosol"/>
    <property type="evidence" value="ECO:0007669"/>
    <property type="project" value="TreeGrafter"/>
</dbReference>
<dbReference type="GO" id="GO:0032259">
    <property type="term" value="P:methylation"/>
    <property type="evidence" value="ECO:0007669"/>
    <property type="project" value="UniProtKB-KW"/>
</dbReference>
<dbReference type="InterPro" id="IPR019410">
    <property type="entry name" value="Methyltransf_16"/>
</dbReference>